<dbReference type="Proteomes" id="UP000541444">
    <property type="component" value="Unassembled WGS sequence"/>
</dbReference>
<gene>
    <name evidence="1" type="ORF">GIB67_020128</name>
</gene>
<dbReference type="EMBL" id="JACGCM010001477">
    <property type="protein sequence ID" value="KAF6154621.1"/>
    <property type="molecule type" value="Genomic_DNA"/>
</dbReference>
<proteinExistence type="predicted"/>
<name>A0A7J7MIE3_9MAGN</name>
<dbReference type="AlphaFoldDB" id="A0A7J7MIE3"/>
<evidence type="ECO:0000313" key="2">
    <source>
        <dbReference type="Proteomes" id="UP000541444"/>
    </source>
</evidence>
<evidence type="ECO:0000313" key="1">
    <source>
        <dbReference type="EMBL" id="KAF6154621.1"/>
    </source>
</evidence>
<accession>A0A7J7MIE3</accession>
<reference evidence="1 2" key="1">
    <citation type="journal article" date="2020" name="IScience">
        <title>Genome Sequencing of the Endangered Kingdonia uniflora (Circaeasteraceae, Ranunculales) Reveals Potential Mechanisms of Evolutionary Specialization.</title>
        <authorList>
            <person name="Sun Y."/>
            <person name="Deng T."/>
            <person name="Zhang A."/>
            <person name="Moore M.J."/>
            <person name="Landis J.B."/>
            <person name="Lin N."/>
            <person name="Zhang H."/>
            <person name="Zhang X."/>
            <person name="Huang J."/>
            <person name="Zhang X."/>
            <person name="Sun H."/>
            <person name="Wang H."/>
        </authorList>
    </citation>
    <scope>NUCLEOTIDE SEQUENCE [LARGE SCALE GENOMIC DNA]</scope>
    <source>
        <strain evidence="1">TB1705</strain>
        <tissue evidence="1">Leaf</tissue>
    </source>
</reference>
<keyword evidence="2" id="KW-1185">Reference proteome</keyword>
<comment type="caution">
    <text evidence="1">The sequence shown here is derived from an EMBL/GenBank/DDBJ whole genome shotgun (WGS) entry which is preliminary data.</text>
</comment>
<sequence>SFYHGSPNFYTLTEIENPNKLKISRRYLNFAHHRGTNLALTPIIESQAAEAELQLDLVSNKQTTI</sequence>
<protein>
    <submittedName>
        <fullName evidence="1">Uncharacterized protein</fullName>
    </submittedName>
</protein>
<feature type="non-terminal residue" evidence="1">
    <location>
        <position position="1"/>
    </location>
</feature>
<organism evidence="1 2">
    <name type="scientific">Kingdonia uniflora</name>
    <dbReference type="NCBI Taxonomy" id="39325"/>
    <lineage>
        <taxon>Eukaryota</taxon>
        <taxon>Viridiplantae</taxon>
        <taxon>Streptophyta</taxon>
        <taxon>Embryophyta</taxon>
        <taxon>Tracheophyta</taxon>
        <taxon>Spermatophyta</taxon>
        <taxon>Magnoliopsida</taxon>
        <taxon>Ranunculales</taxon>
        <taxon>Circaeasteraceae</taxon>
        <taxon>Kingdonia</taxon>
    </lineage>
</organism>